<dbReference type="PANTHER" id="PTHR10972">
    <property type="entry name" value="OXYSTEROL-BINDING PROTEIN-RELATED"/>
    <property type="match status" value="1"/>
</dbReference>
<evidence type="ECO:0000256" key="5">
    <source>
        <dbReference type="ARBA" id="ARBA00022553"/>
    </source>
</evidence>
<dbReference type="Gene3D" id="2.60.120.680">
    <property type="entry name" value="GOLD domain"/>
    <property type="match status" value="1"/>
</dbReference>
<reference evidence="11 12" key="1">
    <citation type="journal article" date="2007" name="Nat. Biotechnol.">
        <title>Genome sequence of the lignocellulose-bioconverting and xylose-fermenting yeast Pichia stipitis.</title>
        <authorList>
            <person name="Jeffries T.W."/>
            <person name="Grigoriev I.V."/>
            <person name="Grimwood J."/>
            <person name="Laplaza J.M."/>
            <person name="Aerts A."/>
            <person name="Salamov A."/>
            <person name="Schmutz J."/>
            <person name="Lindquist E."/>
            <person name="Dehal P."/>
            <person name="Shapiro H."/>
            <person name="Jin Y.S."/>
            <person name="Passoth V."/>
            <person name="Richardson P.M."/>
        </authorList>
    </citation>
    <scope>NUCLEOTIDE SEQUENCE [LARGE SCALE GENOMIC DNA]</scope>
    <source>
        <strain evidence="12">ATCC 58785 / CBS 6054 / NBRC 10063 / NRRL Y-11545</strain>
    </source>
</reference>
<feature type="compositionally biased region" description="Low complexity" evidence="9">
    <location>
        <begin position="66"/>
        <end position="85"/>
    </location>
</feature>
<dbReference type="OMA" id="SYFVRWV"/>
<dbReference type="SUPFAM" id="SSF50729">
    <property type="entry name" value="PH domain-like"/>
    <property type="match status" value="1"/>
</dbReference>
<evidence type="ECO:0000313" key="11">
    <source>
        <dbReference type="EMBL" id="ABN66437.2"/>
    </source>
</evidence>
<evidence type="ECO:0000313" key="12">
    <source>
        <dbReference type="Proteomes" id="UP000002258"/>
    </source>
</evidence>
<organism evidence="11 12">
    <name type="scientific">Scheffersomyces stipitis (strain ATCC 58785 / CBS 6054 / NBRC 10063 / NRRL Y-11545)</name>
    <name type="common">Yeast</name>
    <name type="synonym">Pichia stipitis</name>
    <dbReference type="NCBI Taxonomy" id="322104"/>
    <lineage>
        <taxon>Eukaryota</taxon>
        <taxon>Fungi</taxon>
        <taxon>Dikarya</taxon>
        <taxon>Ascomycota</taxon>
        <taxon>Saccharomycotina</taxon>
        <taxon>Pichiomycetes</taxon>
        <taxon>Debaryomycetaceae</taxon>
        <taxon>Scheffersomyces</taxon>
    </lineage>
</organism>
<evidence type="ECO:0000259" key="10">
    <source>
        <dbReference type="PROSITE" id="PS50003"/>
    </source>
</evidence>
<dbReference type="GO" id="GO:0034727">
    <property type="term" value="P:piecemeal microautophagy of the nucleus"/>
    <property type="evidence" value="ECO:0007669"/>
    <property type="project" value="EnsemblFungi"/>
</dbReference>
<dbReference type="FunCoup" id="A3LTM2">
    <property type="interactions" value="109"/>
</dbReference>
<dbReference type="Pfam" id="PF15409">
    <property type="entry name" value="PH_8"/>
    <property type="match status" value="1"/>
</dbReference>
<dbReference type="KEGG" id="pic:PICST_89047"/>
<dbReference type="GO" id="GO:0007124">
    <property type="term" value="P:pseudohyphal growth"/>
    <property type="evidence" value="ECO:0007669"/>
    <property type="project" value="EnsemblFungi"/>
</dbReference>
<feature type="compositionally biased region" description="Basic and acidic residues" evidence="9">
    <location>
        <begin position="783"/>
        <end position="792"/>
    </location>
</feature>
<dbReference type="AlphaFoldDB" id="A3LTM2"/>
<dbReference type="PROSITE" id="PS50003">
    <property type="entry name" value="PH_DOMAIN"/>
    <property type="match status" value="1"/>
</dbReference>
<feature type="compositionally biased region" description="Polar residues" evidence="9">
    <location>
        <begin position="86"/>
        <end position="100"/>
    </location>
</feature>
<evidence type="ECO:0000256" key="1">
    <source>
        <dbReference type="ARBA" id="ARBA00004496"/>
    </source>
</evidence>
<comment type="similarity">
    <text evidence="2 8">Belongs to the OSBP family.</text>
</comment>
<dbReference type="PANTHER" id="PTHR10972:SF203">
    <property type="entry name" value="OXYSTEROL-BINDING PROTEIN HOMOLOG 3"/>
    <property type="match status" value="1"/>
</dbReference>
<evidence type="ECO:0000256" key="6">
    <source>
        <dbReference type="ARBA" id="ARBA00023055"/>
    </source>
</evidence>
<dbReference type="GeneID" id="4838555"/>
<comment type="subcellular location">
    <subcellularLocation>
        <location evidence="1">Cytoplasm</location>
    </subcellularLocation>
</comment>
<feature type="region of interest" description="Disordered" evidence="9">
    <location>
        <begin position="395"/>
        <end position="428"/>
    </location>
</feature>
<dbReference type="Gene3D" id="3.30.70.3490">
    <property type="match status" value="1"/>
</dbReference>
<proteinExistence type="inferred from homology"/>
<dbReference type="GO" id="GO:0097038">
    <property type="term" value="C:perinuclear endoplasmic reticulum"/>
    <property type="evidence" value="ECO:0007669"/>
    <property type="project" value="TreeGrafter"/>
</dbReference>
<dbReference type="eggNOG" id="KOG1737">
    <property type="taxonomic scope" value="Eukaryota"/>
</dbReference>
<dbReference type="InterPro" id="IPR041680">
    <property type="entry name" value="PH_8"/>
</dbReference>
<keyword evidence="6" id="KW-0445">Lipid transport</keyword>
<dbReference type="SUPFAM" id="SSF101576">
    <property type="entry name" value="Supernatant protein factor (SPF), C-terminal domain"/>
    <property type="match status" value="1"/>
</dbReference>
<dbReference type="GO" id="GO:0006887">
    <property type="term" value="P:exocytosis"/>
    <property type="evidence" value="ECO:0007669"/>
    <property type="project" value="EnsemblFungi"/>
</dbReference>
<dbReference type="Proteomes" id="UP000002258">
    <property type="component" value="Chromosome 4"/>
</dbReference>
<dbReference type="GO" id="GO:0032541">
    <property type="term" value="C:cortical endoplasmic reticulum"/>
    <property type="evidence" value="ECO:0007669"/>
    <property type="project" value="EnsemblFungi"/>
</dbReference>
<dbReference type="SUPFAM" id="SSF144000">
    <property type="entry name" value="Oxysterol-binding protein-like"/>
    <property type="match status" value="1"/>
</dbReference>
<feature type="compositionally biased region" description="Acidic residues" evidence="9">
    <location>
        <begin position="397"/>
        <end position="406"/>
    </location>
</feature>
<dbReference type="Gene3D" id="2.30.29.30">
    <property type="entry name" value="Pleckstrin-homology domain (PH domain)/Phosphotyrosine-binding domain (PTB)"/>
    <property type="match status" value="1"/>
</dbReference>
<dbReference type="InterPro" id="IPR001849">
    <property type="entry name" value="PH_domain"/>
</dbReference>
<feature type="region of interest" description="Disordered" evidence="9">
    <location>
        <begin position="783"/>
        <end position="806"/>
    </location>
</feature>
<sequence>METLEIHSKDFLVKWVHAPDNCVIDWQVKPLKKSINFAIYKLNDETPSENSVESFQAPPPIGHNDSSTSVNGSSRIRSSSVTSVNQITNNNNPYKTKSRSSTFSTNLINSDLTLLKNYNKLIAGELVHGKFDVAKDGMYAFVFDNSFSKTTGKKVFFSSKIVSDNAAVSRRKSVARSSSNILRPKNGELLQSILLKKRRKKLQGFTKRYFVLNFKYGTLSYFRVKDNKLRGQMPIKHSIVSANAKSREIFIDSGMEVWNLKALNEKEFNAWVDAFNQIKKSSDETPTEEAFYEEEEQGILASELESISTKLTQLKMTTGDNAPAAKLVDSISLDINSLLARVIPANRNSLHDLTSVKSSSEFYDAQEYLDVMSSGVVLLDTPIPPLESKVIGQLETPSDESIDENLDGLSLSSSSSEEDEDIEPTKPVEVIQKVKSADDSDDTLYPLPHDPIERESDIPVCNHTPPSILAFVRKNVGKDLSTIAMPVTMNEPITFLQKYAEIFEYSDLINNALQPSFSDESGEKILRIAAFALSYLSSARVKERNNRKPFNPLLGETFELVREDRGIRVVSEKVSHRPPVFAFFAESEKWDLSFNPAPNQTFWGKNAEIVTKGTAKLTIKSTGEVFTWSHPATLLKNIIAGEKYSEPSAPMTIKSSSGYKAVVEFAKGGLFSGRSEDLTIKAFNPNKKQLAYTVSGKWTESLTLKTNTTEKLIWEVGDLLPNSNKKFGFTAFSGTLNKIYAIEDGKLPHTDSRLRPDIHTYEKGDVDKAEAQKVELEEKQRERRKELEESGKSHVPNFFTQVSGDTPDSGEWAYIRGKKSYWNRRKHGDWDDITRLW</sequence>
<evidence type="ECO:0000256" key="9">
    <source>
        <dbReference type="SAM" id="MobiDB-lite"/>
    </source>
</evidence>
<dbReference type="InterPro" id="IPR011993">
    <property type="entry name" value="PH-like_dom_sf"/>
</dbReference>
<dbReference type="InParanoid" id="A3LTM2"/>
<dbReference type="InterPro" id="IPR000648">
    <property type="entry name" value="Oxysterol-bd"/>
</dbReference>
<keyword evidence="4" id="KW-0963">Cytoplasm</keyword>
<dbReference type="CDD" id="cd13289">
    <property type="entry name" value="PH_Osh3p_yeast"/>
    <property type="match status" value="1"/>
</dbReference>
<dbReference type="HOGENOM" id="CLU_007105_4_0_1"/>
<evidence type="ECO:0000256" key="4">
    <source>
        <dbReference type="ARBA" id="ARBA00022490"/>
    </source>
</evidence>
<dbReference type="GO" id="GO:0032934">
    <property type="term" value="F:sterol binding"/>
    <property type="evidence" value="ECO:0007669"/>
    <property type="project" value="TreeGrafter"/>
</dbReference>
<name>A3LTM2_PICST</name>
<dbReference type="FunFam" id="2.40.160.120:FF:000001">
    <property type="entry name" value="Oxysterol-binding protein"/>
    <property type="match status" value="1"/>
</dbReference>
<keyword evidence="7" id="KW-0446">Lipid-binding</keyword>
<dbReference type="GO" id="GO:0035621">
    <property type="term" value="P:ER to Golgi ceramide transport"/>
    <property type="evidence" value="ECO:0007669"/>
    <property type="project" value="EnsemblFungi"/>
</dbReference>
<dbReference type="GO" id="GO:0001403">
    <property type="term" value="P:invasive growth in response to glucose limitation"/>
    <property type="evidence" value="ECO:0007669"/>
    <property type="project" value="EnsemblFungi"/>
</dbReference>
<dbReference type="GO" id="GO:0120015">
    <property type="term" value="F:sterol transfer activity"/>
    <property type="evidence" value="ECO:0007669"/>
    <property type="project" value="EnsemblFungi"/>
</dbReference>
<dbReference type="GO" id="GO:0000742">
    <property type="term" value="P:karyogamy involved in conjugation with cellular fusion"/>
    <property type="evidence" value="ECO:0007669"/>
    <property type="project" value="EnsemblFungi"/>
</dbReference>
<evidence type="ECO:0000256" key="8">
    <source>
        <dbReference type="RuleBase" id="RU003844"/>
    </source>
</evidence>
<accession>A3LTM2</accession>
<dbReference type="InterPro" id="IPR037239">
    <property type="entry name" value="OSBP_sf"/>
</dbReference>
<dbReference type="PROSITE" id="PS01013">
    <property type="entry name" value="OSBP"/>
    <property type="match status" value="1"/>
</dbReference>
<dbReference type="GO" id="GO:0030011">
    <property type="term" value="P:maintenance of cell polarity"/>
    <property type="evidence" value="ECO:0007669"/>
    <property type="project" value="EnsemblFungi"/>
</dbReference>
<dbReference type="RefSeq" id="XP_001384466.2">
    <property type="nucleotide sequence ID" value="XM_001384429.1"/>
</dbReference>
<keyword evidence="12" id="KW-1185">Reference proteome</keyword>
<dbReference type="STRING" id="322104.A3LTM2"/>
<dbReference type="GO" id="GO:0006897">
    <property type="term" value="P:endocytosis"/>
    <property type="evidence" value="ECO:0007669"/>
    <property type="project" value="EnsemblFungi"/>
</dbReference>
<dbReference type="InterPro" id="IPR018494">
    <property type="entry name" value="Oxysterol-bd_CS"/>
</dbReference>
<dbReference type="GO" id="GO:0005886">
    <property type="term" value="C:plasma membrane"/>
    <property type="evidence" value="ECO:0007669"/>
    <property type="project" value="EnsemblFungi"/>
</dbReference>
<dbReference type="Gene3D" id="2.40.160.120">
    <property type="match status" value="1"/>
</dbReference>
<keyword evidence="3" id="KW-0813">Transport</keyword>
<dbReference type="GO" id="GO:0005829">
    <property type="term" value="C:cytosol"/>
    <property type="evidence" value="ECO:0007669"/>
    <property type="project" value="TreeGrafter"/>
</dbReference>
<dbReference type="EMBL" id="CP000498">
    <property type="protein sequence ID" value="ABN66437.2"/>
    <property type="molecule type" value="Genomic_DNA"/>
</dbReference>
<dbReference type="GO" id="GO:0061709">
    <property type="term" value="P:reticulophagy"/>
    <property type="evidence" value="ECO:0007669"/>
    <property type="project" value="EnsemblFungi"/>
</dbReference>
<evidence type="ECO:0000256" key="3">
    <source>
        <dbReference type="ARBA" id="ARBA00022448"/>
    </source>
</evidence>
<protein>
    <recommendedName>
        <fullName evidence="10">PH domain-containing protein</fullName>
    </recommendedName>
</protein>
<dbReference type="Pfam" id="PF01237">
    <property type="entry name" value="Oxysterol_BP"/>
    <property type="match status" value="1"/>
</dbReference>
<dbReference type="SMART" id="SM00233">
    <property type="entry name" value="PH"/>
    <property type="match status" value="1"/>
</dbReference>
<feature type="domain" description="PH" evidence="10">
    <location>
        <begin position="187"/>
        <end position="280"/>
    </location>
</feature>
<evidence type="ECO:0000256" key="2">
    <source>
        <dbReference type="ARBA" id="ARBA00008842"/>
    </source>
</evidence>
<keyword evidence="5" id="KW-0597">Phosphoprotein</keyword>
<dbReference type="InterPro" id="IPR036598">
    <property type="entry name" value="GOLD_dom_sf"/>
</dbReference>
<dbReference type="OrthoDB" id="1854502at2759"/>
<gene>
    <name evidence="11" type="ORF">PICST_89047</name>
</gene>
<evidence type="ECO:0000256" key="7">
    <source>
        <dbReference type="ARBA" id="ARBA00023121"/>
    </source>
</evidence>
<feature type="region of interest" description="Disordered" evidence="9">
    <location>
        <begin position="49"/>
        <end position="100"/>
    </location>
</feature>